<evidence type="ECO:0000313" key="1">
    <source>
        <dbReference type="EMBL" id="CAA9455267.1"/>
    </source>
</evidence>
<protein>
    <submittedName>
        <fullName evidence="1">Uncharacterized protein</fullName>
    </submittedName>
</protein>
<organism evidence="1">
    <name type="scientific">uncultured Rubrobacteraceae bacterium</name>
    <dbReference type="NCBI Taxonomy" id="349277"/>
    <lineage>
        <taxon>Bacteria</taxon>
        <taxon>Bacillati</taxon>
        <taxon>Actinomycetota</taxon>
        <taxon>Rubrobacteria</taxon>
        <taxon>Rubrobacterales</taxon>
        <taxon>Rubrobacteraceae</taxon>
        <taxon>environmental samples</taxon>
    </lineage>
</organism>
<dbReference type="AlphaFoldDB" id="A0A6J4R4D7"/>
<accession>A0A6J4R4D7</accession>
<sequence length="48" mass="4708">MLGHAAQENVQSGGKVAGAQGAYLAGEPTCPRGVVGAVEVAELRTGEA</sequence>
<reference evidence="1" key="1">
    <citation type="submission" date="2020-02" db="EMBL/GenBank/DDBJ databases">
        <authorList>
            <person name="Meier V. D."/>
        </authorList>
    </citation>
    <scope>NUCLEOTIDE SEQUENCE</scope>
    <source>
        <strain evidence="1">AVDCRST_MAG14</strain>
    </source>
</reference>
<dbReference type="EMBL" id="CADCVG010000062">
    <property type="protein sequence ID" value="CAA9455267.1"/>
    <property type="molecule type" value="Genomic_DNA"/>
</dbReference>
<gene>
    <name evidence="1" type="ORF">AVDCRST_MAG14-1518</name>
</gene>
<name>A0A6J4R4D7_9ACTN</name>
<proteinExistence type="predicted"/>